<organism evidence="7 8">
    <name type="scientific">Brassica carinata</name>
    <name type="common">Ethiopian mustard</name>
    <name type="synonym">Abyssinian cabbage</name>
    <dbReference type="NCBI Taxonomy" id="52824"/>
    <lineage>
        <taxon>Eukaryota</taxon>
        <taxon>Viridiplantae</taxon>
        <taxon>Streptophyta</taxon>
        <taxon>Embryophyta</taxon>
        <taxon>Tracheophyta</taxon>
        <taxon>Spermatophyta</taxon>
        <taxon>Magnoliopsida</taxon>
        <taxon>eudicotyledons</taxon>
        <taxon>Gunneridae</taxon>
        <taxon>Pentapetalae</taxon>
        <taxon>rosids</taxon>
        <taxon>malvids</taxon>
        <taxon>Brassicales</taxon>
        <taxon>Brassicaceae</taxon>
        <taxon>Brassiceae</taxon>
        <taxon>Brassica</taxon>
    </lineage>
</organism>
<dbReference type="InterPro" id="IPR001680">
    <property type="entry name" value="WD40_rpt"/>
</dbReference>
<evidence type="ECO:0000313" key="7">
    <source>
        <dbReference type="EMBL" id="KAG2306397.1"/>
    </source>
</evidence>
<reference evidence="7 8" key="1">
    <citation type="submission" date="2020-02" db="EMBL/GenBank/DDBJ databases">
        <authorList>
            <person name="Ma Q."/>
            <person name="Huang Y."/>
            <person name="Song X."/>
            <person name="Pei D."/>
        </authorList>
    </citation>
    <scope>NUCLEOTIDE SEQUENCE [LARGE SCALE GENOMIC DNA]</scope>
    <source>
        <strain evidence="7">Sxm20200214</strain>
        <tissue evidence="7">Leaf</tissue>
    </source>
</reference>
<evidence type="ECO:0000256" key="2">
    <source>
        <dbReference type="ARBA" id="ARBA00022574"/>
    </source>
</evidence>
<evidence type="ECO:0000313" key="8">
    <source>
        <dbReference type="Proteomes" id="UP000886595"/>
    </source>
</evidence>
<dbReference type="InterPro" id="IPR036322">
    <property type="entry name" value="WD40_repeat_dom_sf"/>
</dbReference>
<evidence type="ECO:0000256" key="5">
    <source>
        <dbReference type="ARBA" id="ARBA00023163"/>
    </source>
</evidence>
<comment type="similarity">
    <text evidence="1">Belongs to the WD repeat ESC family.</text>
</comment>
<gene>
    <name evidence="7" type="ORF">Bca52824_026145</name>
</gene>
<proteinExistence type="inferred from homology"/>
<feature type="repeat" description="WD" evidence="6">
    <location>
        <begin position="118"/>
        <end position="160"/>
    </location>
</feature>
<dbReference type="EMBL" id="JAAMPC010000006">
    <property type="protein sequence ID" value="KAG2306397.1"/>
    <property type="molecule type" value="Genomic_DNA"/>
</dbReference>
<evidence type="ECO:0000256" key="3">
    <source>
        <dbReference type="ARBA" id="ARBA00022737"/>
    </source>
</evidence>
<dbReference type="OrthoDB" id="7318948at2759"/>
<comment type="caution">
    <text evidence="7">The sequence shown here is derived from an EMBL/GenBank/DDBJ whole genome shotgun (WGS) entry which is preliminary data.</text>
</comment>
<keyword evidence="3" id="KW-0677">Repeat</keyword>
<evidence type="ECO:0000256" key="6">
    <source>
        <dbReference type="PROSITE-ProRule" id="PRU00221"/>
    </source>
</evidence>
<dbReference type="InterPro" id="IPR051243">
    <property type="entry name" value="PcG_WD-repeat"/>
</dbReference>
<sequence>MWKNKEAITPLHKKLYQVTNRIQQEGMNRLYSVVFNVVDARFYDYFATAGGNRINMYNCLEDRPVSLLQSYTDEHNEEQFRTVSWARGVDGKPFVAAGGERGIIRVINVNDKMVHKTLVGHEGPVKEIKTHPMKPQLVLSGSLDGSIRLWNIETGICIMIFPGIGDDRSAVLSVDFHPHDMHLFVSCGVFTPIKIWSMKEFWTYVDMSFTWKDDPSKFPTRVVQFPVFTAPVNTNHVDCNRWFGDNILSKNNVNEILLWQPQLKENSPGEGALNVLLTYPIPDCCYPFLKFSCDLSMNFVSIGNDKGKIYVWDLKSFPPVLVAVLSHTKSKSVIRQTAMSVRGNTILATSEDGALWRWDVKRV</sequence>
<name>A0A8X7SHI6_BRACI</name>
<dbReference type="PANTHER" id="PTHR10253">
    <property type="entry name" value="POLYCOMB PROTEIN"/>
    <property type="match status" value="1"/>
</dbReference>
<protein>
    <recommendedName>
        <fullName evidence="9">Fertilization-independent endosperm protein</fullName>
    </recommendedName>
</protein>
<keyword evidence="8" id="KW-1185">Reference proteome</keyword>
<dbReference type="Pfam" id="PF00400">
    <property type="entry name" value="WD40"/>
    <property type="match status" value="1"/>
</dbReference>
<dbReference type="AlphaFoldDB" id="A0A8X7SHI6"/>
<evidence type="ECO:0000256" key="4">
    <source>
        <dbReference type="ARBA" id="ARBA00023015"/>
    </source>
</evidence>
<dbReference type="Proteomes" id="UP000886595">
    <property type="component" value="Unassembled WGS sequence"/>
</dbReference>
<dbReference type="Gene3D" id="2.130.10.10">
    <property type="entry name" value="YVTN repeat-like/Quinoprotein amine dehydrogenase"/>
    <property type="match status" value="1"/>
</dbReference>
<keyword evidence="5" id="KW-0804">Transcription</keyword>
<dbReference type="PROSITE" id="PS00678">
    <property type="entry name" value="WD_REPEATS_1"/>
    <property type="match status" value="1"/>
</dbReference>
<evidence type="ECO:0008006" key="9">
    <source>
        <dbReference type="Google" id="ProtNLM"/>
    </source>
</evidence>
<dbReference type="InterPro" id="IPR015943">
    <property type="entry name" value="WD40/YVTN_repeat-like_dom_sf"/>
</dbReference>
<dbReference type="PROSITE" id="PS50294">
    <property type="entry name" value="WD_REPEATS_REGION"/>
    <property type="match status" value="1"/>
</dbReference>
<keyword evidence="4" id="KW-0805">Transcription regulation</keyword>
<dbReference type="PROSITE" id="PS50082">
    <property type="entry name" value="WD_REPEATS_2"/>
    <property type="match status" value="1"/>
</dbReference>
<dbReference type="SUPFAM" id="SSF50978">
    <property type="entry name" value="WD40 repeat-like"/>
    <property type="match status" value="1"/>
</dbReference>
<dbReference type="InterPro" id="IPR019775">
    <property type="entry name" value="WD40_repeat_CS"/>
</dbReference>
<accession>A0A8X7SHI6</accession>
<keyword evidence="2 6" id="KW-0853">WD repeat</keyword>
<evidence type="ECO:0000256" key="1">
    <source>
        <dbReference type="ARBA" id="ARBA00008075"/>
    </source>
</evidence>
<dbReference type="SMART" id="SM00320">
    <property type="entry name" value="WD40"/>
    <property type="match status" value="4"/>
</dbReference>